<dbReference type="AlphaFoldDB" id="A0A3P6C1E4"/>
<dbReference type="EMBL" id="LR031873">
    <property type="protein sequence ID" value="VDD12317.1"/>
    <property type="molecule type" value="Genomic_DNA"/>
</dbReference>
<name>A0A3P6C1E4_BRAOL</name>
<organism evidence="1">
    <name type="scientific">Brassica oleracea</name>
    <name type="common">Wild cabbage</name>
    <dbReference type="NCBI Taxonomy" id="3712"/>
    <lineage>
        <taxon>Eukaryota</taxon>
        <taxon>Viridiplantae</taxon>
        <taxon>Streptophyta</taxon>
        <taxon>Embryophyta</taxon>
        <taxon>Tracheophyta</taxon>
        <taxon>Spermatophyta</taxon>
        <taxon>Magnoliopsida</taxon>
        <taxon>eudicotyledons</taxon>
        <taxon>Gunneridae</taxon>
        <taxon>Pentapetalae</taxon>
        <taxon>rosids</taxon>
        <taxon>malvids</taxon>
        <taxon>Brassicales</taxon>
        <taxon>Brassicaceae</taxon>
        <taxon>Brassiceae</taxon>
        <taxon>Brassica</taxon>
    </lineage>
</organism>
<protein>
    <submittedName>
        <fullName evidence="1">Uncharacterized protein</fullName>
    </submittedName>
</protein>
<sequence length="41" mass="4747">MAMWTAVRQLYRLYYANVFILNICHPEVFGVAKDIEAVATK</sequence>
<proteinExistence type="predicted"/>
<evidence type="ECO:0000313" key="1">
    <source>
        <dbReference type="EMBL" id="VDD12317.1"/>
    </source>
</evidence>
<reference evidence="1" key="1">
    <citation type="submission" date="2018-11" db="EMBL/GenBank/DDBJ databases">
        <authorList>
            <consortium name="Genoscope - CEA"/>
            <person name="William W."/>
        </authorList>
    </citation>
    <scope>NUCLEOTIDE SEQUENCE</scope>
</reference>
<accession>A0A3P6C1E4</accession>
<gene>
    <name evidence="1" type="ORF">BOLC4T26589H</name>
</gene>